<dbReference type="GO" id="GO:0005886">
    <property type="term" value="C:plasma membrane"/>
    <property type="evidence" value="ECO:0007669"/>
    <property type="project" value="UniProtKB-SubCell"/>
</dbReference>
<dbReference type="PANTHER" id="PTHR42709:SF6">
    <property type="entry name" value="UNDECAPRENYL PHOSPHATE TRANSPORTER A"/>
    <property type="match status" value="1"/>
</dbReference>
<dbReference type="PANTHER" id="PTHR42709">
    <property type="entry name" value="ALKALINE PHOSPHATASE LIKE PROTEIN"/>
    <property type="match status" value="1"/>
</dbReference>
<feature type="transmembrane region" description="Helical" evidence="6">
    <location>
        <begin position="12"/>
        <end position="31"/>
    </location>
</feature>
<evidence type="ECO:0000256" key="6">
    <source>
        <dbReference type="SAM" id="Phobius"/>
    </source>
</evidence>
<dbReference type="AlphaFoldDB" id="A0A7S7NVE0"/>
<keyword evidence="4 6" id="KW-1133">Transmembrane helix</keyword>
<keyword evidence="2" id="KW-1003">Cell membrane</keyword>
<dbReference type="Proteomes" id="UP000593892">
    <property type="component" value="Chromosome"/>
</dbReference>
<evidence type="ECO:0000256" key="4">
    <source>
        <dbReference type="ARBA" id="ARBA00022989"/>
    </source>
</evidence>
<feature type="transmembrane region" description="Helical" evidence="6">
    <location>
        <begin position="59"/>
        <end position="79"/>
    </location>
</feature>
<reference evidence="8 9" key="1">
    <citation type="submission" date="2020-10" db="EMBL/GenBank/DDBJ databases">
        <title>Complete genome sequence of Paludibaculum fermentans P105T, a facultatively anaerobic acidobacterium capable of dissimilatory Fe(III) reduction.</title>
        <authorList>
            <person name="Dedysh S.N."/>
            <person name="Beletsky A.V."/>
            <person name="Kulichevskaya I.S."/>
            <person name="Mardanov A.V."/>
            <person name="Ravin N.V."/>
        </authorList>
    </citation>
    <scope>NUCLEOTIDE SEQUENCE [LARGE SCALE GENOMIC DNA]</scope>
    <source>
        <strain evidence="8 9">P105</strain>
    </source>
</reference>
<dbReference type="EMBL" id="CP063849">
    <property type="protein sequence ID" value="QOY90527.1"/>
    <property type="molecule type" value="Genomic_DNA"/>
</dbReference>
<feature type="transmembrane region" description="Helical" evidence="6">
    <location>
        <begin position="136"/>
        <end position="160"/>
    </location>
</feature>
<dbReference type="PROSITE" id="PS50206">
    <property type="entry name" value="RHODANESE_3"/>
    <property type="match status" value="1"/>
</dbReference>
<keyword evidence="5 6" id="KW-0472">Membrane</keyword>
<organism evidence="8 9">
    <name type="scientific">Paludibaculum fermentans</name>
    <dbReference type="NCBI Taxonomy" id="1473598"/>
    <lineage>
        <taxon>Bacteria</taxon>
        <taxon>Pseudomonadati</taxon>
        <taxon>Acidobacteriota</taxon>
        <taxon>Terriglobia</taxon>
        <taxon>Bryobacterales</taxon>
        <taxon>Bryobacteraceae</taxon>
        <taxon>Paludibaculum</taxon>
    </lineage>
</organism>
<sequence>MFQRAGVDGMSGMVAFLGHYGYAALFGCVLLEQLGLPLPAAPLLLAAGALAGLGELNLAAAWLLAVGASLIGDSLWYYLGKTRGLPVLRLLCRISLEPDACVRRTNLAYSKHGTRWLLFAKFVPGLGTVAPPMAGVYGLGIGWFLAMDGAGAGLWAGVFLLAGWCFRGQMDAIAFQTERLGGWVGLAAAGALVVYLLFKYFERRRVHRALRVARIAPMELKRRLELGEAVTIVDLRNSFEWEAGRIPGSFVLTEEELDAFVPAFPEAEMILYCSCPNEVSSAAAAAIRLQRRGVRLVRPLEGGFPLWTELGFPVEVAR</sequence>
<evidence type="ECO:0000256" key="1">
    <source>
        <dbReference type="ARBA" id="ARBA00004651"/>
    </source>
</evidence>
<evidence type="ECO:0000313" key="9">
    <source>
        <dbReference type="Proteomes" id="UP000593892"/>
    </source>
</evidence>
<dbReference type="SMART" id="SM00450">
    <property type="entry name" value="RHOD"/>
    <property type="match status" value="1"/>
</dbReference>
<evidence type="ECO:0000256" key="3">
    <source>
        <dbReference type="ARBA" id="ARBA00022692"/>
    </source>
</evidence>
<dbReference type="RefSeq" id="WP_194452189.1">
    <property type="nucleotide sequence ID" value="NZ_CP063849.1"/>
</dbReference>
<name>A0A7S7NVE0_PALFE</name>
<keyword evidence="9" id="KW-1185">Reference proteome</keyword>
<feature type="domain" description="Rhodanese" evidence="7">
    <location>
        <begin position="226"/>
        <end position="316"/>
    </location>
</feature>
<evidence type="ECO:0000256" key="2">
    <source>
        <dbReference type="ARBA" id="ARBA00022475"/>
    </source>
</evidence>
<evidence type="ECO:0000256" key="5">
    <source>
        <dbReference type="ARBA" id="ARBA00023136"/>
    </source>
</evidence>
<dbReference type="Gene3D" id="3.40.250.10">
    <property type="entry name" value="Rhodanese-like domain"/>
    <property type="match status" value="1"/>
</dbReference>
<evidence type="ECO:0000313" key="8">
    <source>
        <dbReference type="EMBL" id="QOY90527.1"/>
    </source>
</evidence>
<dbReference type="InterPro" id="IPR051311">
    <property type="entry name" value="DedA_domain"/>
</dbReference>
<proteinExistence type="predicted"/>
<keyword evidence="3 6" id="KW-0812">Transmembrane</keyword>
<comment type="subcellular location">
    <subcellularLocation>
        <location evidence="1">Cell membrane</location>
        <topology evidence="1">Multi-pass membrane protein</topology>
    </subcellularLocation>
</comment>
<dbReference type="KEGG" id="pfer:IRI77_11425"/>
<evidence type="ECO:0000259" key="7">
    <source>
        <dbReference type="PROSITE" id="PS50206"/>
    </source>
</evidence>
<accession>A0A7S7NVE0</accession>
<dbReference type="Pfam" id="PF00581">
    <property type="entry name" value="Rhodanese"/>
    <property type="match status" value="1"/>
</dbReference>
<gene>
    <name evidence="8" type="ORF">IRI77_11425</name>
</gene>
<protein>
    <submittedName>
        <fullName evidence="8">VTT domain-containing protein</fullName>
    </submittedName>
</protein>
<feature type="transmembrane region" description="Helical" evidence="6">
    <location>
        <begin position="180"/>
        <end position="198"/>
    </location>
</feature>
<dbReference type="InterPro" id="IPR001763">
    <property type="entry name" value="Rhodanese-like_dom"/>
</dbReference>
<dbReference type="PROSITE" id="PS51257">
    <property type="entry name" value="PROKAR_LIPOPROTEIN"/>
    <property type="match status" value="1"/>
</dbReference>
<dbReference type="InterPro" id="IPR036873">
    <property type="entry name" value="Rhodanese-like_dom_sf"/>
</dbReference>
<dbReference type="SUPFAM" id="SSF52821">
    <property type="entry name" value="Rhodanese/Cell cycle control phosphatase"/>
    <property type="match status" value="1"/>
</dbReference>